<dbReference type="OrthoDB" id="3657335at2"/>
<sequence>MRTRILLVAVAAVLAVIVGTVPAQAITHGTPDGQRHPFVGELLFYVPDEADSRFDDPGSWFTCSGTLLNGHIALTAGHCTYAVGLNGASTTANGGSGSGGDDVWINFDEKPNFDILKPSSSYGRDQNAQRYRDWSTALNSSPSWHRATSHPHPQFDPDAFYLHDAGVLDLQDSVSMPTYGKLPTQGFLDQFRTGPRHDALFTVVGYGLNKVLPGRDVGGDTREQATTQLVTLEGLMGLPYGTAARFSNNNGKVHQGGTCFGDSGGPTFHGANTVVAVTSFGVSPNCTGTDDEYRIDQPDDLAFLAGFGVTP</sequence>
<dbReference type="InterPro" id="IPR051333">
    <property type="entry name" value="CLIP_Serine_Protease"/>
</dbReference>
<dbReference type="PANTHER" id="PTHR24260:SF132">
    <property type="entry name" value="PEPTIDASE S1 DOMAIN-CONTAINING PROTEIN"/>
    <property type="match status" value="1"/>
</dbReference>
<keyword evidence="4" id="KW-1185">Reference proteome</keyword>
<dbReference type="GO" id="GO:0004252">
    <property type="term" value="F:serine-type endopeptidase activity"/>
    <property type="evidence" value="ECO:0007669"/>
    <property type="project" value="InterPro"/>
</dbReference>
<feature type="chain" id="PRO_5009256306" evidence="1">
    <location>
        <begin position="26"/>
        <end position="311"/>
    </location>
</feature>
<protein>
    <submittedName>
        <fullName evidence="3">Trypsin</fullName>
    </submittedName>
</protein>
<dbReference type="Proteomes" id="UP000198983">
    <property type="component" value="Chromosome I"/>
</dbReference>
<dbReference type="Gene3D" id="2.40.10.10">
    <property type="entry name" value="Trypsin-like serine proteases"/>
    <property type="match status" value="1"/>
</dbReference>
<organism evidence="3 4">
    <name type="scientific">Actinopolymorpha singaporensis</name>
    <dbReference type="NCBI Taxonomy" id="117157"/>
    <lineage>
        <taxon>Bacteria</taxon>
        <taxon>Bacillati</taxon>
        <taxon>Actinomycetota</taxon>
        <taxon>Actinomycetes</taxon>
        <taxon>Propionibacteriales</taxon>
        <taxon>Actinopolymorphaceae</taxon>
        <taxon>Actinopolymorpha</taxon>
    </lineage>
</organism>
<accession>A0A1H1P6U3</accession>
<dbReference type="PANTHER" id="PTHR24260">
    <property type="match status" value="1"/>
</dbReference>
<evidence type="ECO:0000256" key="1">
    <source>
        <dbReference type="SAM" id="SignalP"/>
    </source>
</evidence>
<evidence type="ECO:0000259" key="2">
    <source>
        <dbReference type="PROSITE" id="PS50240"/>
    </source>
</evidence>
<dbReference type="Pfam" id="PF00089">
    <property type="entry name" value="Trypsin"/>
    <property type="match status" value="1"/>
</dbReference>
<evidence type="ECO:0000313" key="4">
    <source>
        <dbReference type="Proteomes" id="UP000198983"/>
    </source>
</evidence>
<feature type="domain" description="Peptidase S1" evidence="2">
    <location>
        <begin position="17"/>
        <end position="286"/>
    </location>
</feature>
<dbReference type="EMBL" id="LT629732">
    <property type="protein sequence ID" value="SDS06998.1"/>
    <property type="molecule type" value="Genomic_DNA"/>
</dbReference>
<name>A0A1H1P6U3_9ACTN</name>
<proteinExistence type="predicted"/>
<evidence type="ECO:0000313" key="3">
    <source>
        <dbReference type="EMBL" id="SDS06998.1"/>
    </source>
</evidence>
<dbReference type="PROSITE" id="PS00134">
    <property type="entry name" value="TRYPSIN_HIS"/>
    <property type="match status" value="1"/>
</dbReference>
<dbReference type="SUPFAM" id="SSF50494">
    <property type="entry name" value="Trypsin-like serine proteases"/>
    <property type="match status" value="1"/>
</dbReference>
<dbReference type="PROSITE" id="PS50240">
    <property type="entry name" value="TRYPSIN_DOM"/>
    <property type="match status" value="1"/>
</dbReference>
<dbReference type="InterPro" id="IPR043504">
    <property type="entry name" value="Peptidase_S1_PA_chymotrypsin"/>
</dbReference>
<dbReference type="STRING" id="117157.SAMN04489717_1516"/>
<feature type="signal peptide" evidence="1">
    <location>
        <begin position="1"/>
        <end position="25"/>
    </location>
</feature>
<keyword evidence="1" id="KW-0732">Signal</keyword>
<gene>
    <name evidence="3" type="ORF">SAMN04489717_1516</name>
</gene>
<dbReference type="InterPro" id="IPR018114">
    <property type="entry name" value="TRYPSIN_HIS"/>
</dbReference>
<dbReference type="AlphaFoldDB" id="A0A1H1P6U3"/>
<dbReference type="InterPro" id="IPR009003">
    <property type="entry name" value="Peptidase_S1_PA"/>
</dbReference>
<dbReference type="RefSeq" id="WP_157728291.1">
    <property type="nucleotide sequence ID" value="NZ_LT629732.1"/>
</dbReference>
<dbReference type="GO" id="GO:0006508">
    <property type="term" value="P:proteolysis"/>
    <property type="evidence" value="ECO:0007669"/>
    <property type="project" value="InterPro"/>
</dbReference>
<dbReference type="SMART" id="SM00020">
    <property type="entry name" value="Tryp_SPc"/>
    <property type="match status" value="1"/>
</dbReference>
<dbReference type="InterPro" id="IPR001254">
    <property type="entry name" value="Trypsin_dom"/>
</dbReference>
<reference evidence="3 4" key="1">
    <citation type="submission" date="2016-10" db="EMBL/GenBank/DDBJ databases">
        <authorList>
            <person name="de Groot N.N."/>
        </authorList>
    </citation>
    <scope>NUCLEOTIDE SEQUENCE [LARGE SCALE GENOMIC DNA]</scope>
    <source>
        <strain evidence="3 4">DSM 22024</strain>
    </source>
</reference>